<feature type="non-terminal residue" evidence="1">
    <location>
        <position position="1"/>
    </location>
</feature>
<proteinExistence type="predicted"/>
<sequence length="48" mass="5426">YLSHPIYHGWEYKVGELIPTDGLILYYDPGVQMITGATANEEYPALLL</sequence>
<reference evidence="1" key="1">
    <citation type="journal article" date="2014" name="Front. Microbiol.">
        <title>High frequency of phylogenetically diverse reductive dehalogenase-homologous genes in deep subseafloor sedimentary metagenomes.</title>
        <authorList>
            <person name="Kawai M."/>
            <person name="Futagami T."/>
            <person name="Toyoda A."/>
            <person name="Takaki Y."/>
            <person name="Nishi S."/>
            <person name="Hori S."/>
            <person name="Arai W."/>
            <person name="Tsubouchi T."/>
            <person name="Morono Y."/>
            <person name="Uchiyama I."/>
            <person name="Ito T."/>
            <person name="Fujiyama A."/>
            <person name="Inagaki F."/>
            <person name="Takami H."/>
        </authorList>
    </citation>
    <scope>NUCLEOTIDE SEQUENCE</scope>
    <source>
        <strain evidence="1">Expedition CK06-06</strain>
    </source>
</reference>
<name>X1BDC3_9ZZZZ</name>
<protein>
    <submittedName>
        <fullName evidence="1">Uncharacterized protein</fullName>
    </submittedName>
</protein>
<dbReference type="EMBL" id="BART01015255">
    <property type="protein sequence ID" value="GAG82133.1"/>
    <property type="molecule type" value="Genomic_DNA"/>
</dbReference>
<evidence type="ECO:0000313" key="1">
    <source>
        <dbReference type="EMBL" id="GAG82133.1"/>
    </source>
</evidence>
<organism evidence="1">
    <name type="scientific">marine sediment metagenome</name>
    <dbReference type="NCBI Taxonomy" id="412755"/>
    <lineage>
        <taxon>unclassified sequences</taxon>
        <taxon>metagenomes</taxon>
        <taxon>ecological metagenomes</taxon>
    </lineage>
</organism>
<comment type="caution">
    <text evidence="1">The sequence shown here is derived from an EMBL/GenBank/DDBJ whole genome shotgun (WGS) entry which is preliminary data.</text>
</comment>
<accession>X1BDC3</accession>
<dbReference type="AlphaFoldDB" id="X1BDC3"/>
<gene>
    <name evidence="1" type="ORF">S01H4_29676</name>
</gene>